<accession>A0A7R6PCR6</accession>
<gene>
    <name evidence="3" type="ORF">AMJAP_2070</name>
</gene>
<dbReference type="InterPro" id="IPR003646">
    <property type="entry name" value="SH3-like_bac-type"/>
</dbReference>
<evidence type="ECO:0000313" key="4">
    <source>
        <dbReference type="Proteomes" id="UP000595663"/>
    </source>
</evidence>
<keyword evidence="4" id="KW-1185">Reference proteome</keyword>
<keyword evidence="1" id="KW-0732">Signal</keyword>
<dbReference type="EC" id="3.5.1.28" evidence="3"/>
<keyword evidence="3" id="KW-0378">Hydrolase</keyword>
<feature type="chain" id="PRO_5032806182" evidence="1">
    <location>
        <begin position="24"/>
        <end position="256"/>
    </location>
</feature>
<dbReference type="PANTHER" id="PTHR34408">
    <property type="entry name" value="FAMILY PROTEIN, PUTATIVE-RELATED"/>
    <property type="match status" value="1"/>
</dbReference>
<proteinExistence type="predicted"/>
<evidence type="ECO:0000259" key="2">
    <source>
        <dbReference type="PROSITE" id="PS51781"/>
    </source>
</evidence>
<dbReference type="InterPro" id="IPR052354">
    <property type="entry name" value="Cell_Wall_Dynamics_Protein"/>
</dbReference>
<organism evidence="3 4">
    <name type="scientific">Amphritea japonica ATCC BAA-1530</name>
    <dbReference type="NCBI Taxonomy" id="1278309"/>
    <lineage>
        <taxon>Bacteria</taxon>
        <taxon>Pseudomonadati</taxon>
        <taxon>Pseudomonadota</taxon>
        <taxon>Gammaproteobacteria</taxon>
        <taxon>Oceanospirillales</taxon>
        <taxon>Oceanospirillaceae</taxon>
        <taxon>Amphritea</taxon>
    </lineage>
</organism>
<dbReference type="EMBL" id="AP014545">
    <property type="protein sequence ID" value="BBB26661.1"/>
    <property type="molecule type" value="Genomic_DNA"/>
</dbReference>
<feature type="domain" description="SH3b" evidence="2">
    <location>
        <begin position="101"/>
        <end position="168"/>
    </location>
</feature>
<dbReference type="KEGG" id="ajp:AMJAP_2070"/>
<dbReference type="PROSITE" id="PS51781">
    <property type="entry name" value="SH3B"/>
    <property type="match status" value="1"/>
</dbReference>
<dbReference type="PANTHER" id="PTHR34408:SF1">
    <property type="entry name" value="GLYCOSYL HYDROLASE FAMILY 19 DOMAIN-CONTAINING PROTEIN HI_1415"/>
    <property type="match status" value="1"/>
</dbReference>
<dbReference type="Proteomes" id="UP000595663">
    <property type="component" value="Chromosome"/>
</dbReference>
<name>A0A7R6PCR6_9GAMM</name>
<dbReference type="RefSeq" id="WP_019620554.1">
    <property type="nucleotide sequence ID" value="NZ_AP014545.1"/>
</dbReference>
<dbReference type="OrthoDB" id="9816009at2"/>
<protein>
    <submittedName>
        <fullName evidence="3">N-acetylmuramoyl-L-alanine amidase</fullName>
        <ecNumber evidence="3">3.5.1.28</ecNumber>
    </submittedName>
</protein>
<dbReference type="AlphaFoldDB" id="A0A7R6PCR6"/>
<dbReference type="Pfam" id="PF08239">
    <property type="entry name" value="SH3_3"/>
    <property type="match status" value="2"/>
</dbReference>
<sequence>MKTAIVKPALLVFLCLFSSLSQAFEYFMVNRAAEVFTDPGGKEVMSQLAKGNVLLEIDKQGEWSKVFFLTAKKQPLKGWVLSKNLTAQQQGATRSVSEGSGEYYTVTVAALRLRRGPGSEHPVVGGLKRNQMVKQLHRDGEWIKVRYRNESGKTAQAWTAARFLQPAKAASKANTTVSSSRAATPNADATISFSRVKGTQVNFRSGPGSNYRVVGQLSHPQEVEVIASQKEWKKIRTDLEGKQVTGWIVERLLEAR</sequence>
<evidence type="ECO:0000256" key="1">
    <source>
        <dbReference type="SAM" id="SignalP"/>
    </source>
</evidence>
<dbReference type="SMART" id="SM00287">
    <property type="entry name" value="SH3b"/>
    <property type="match status" value="2"/>
</dbReference>
<dbReference type="Gene3D" id="2.30.30.40">
    <property type="entry name" value="SH3 Domains"/>
    <property type="match status" value="2"/>
</dbReference>
<reference evidence="3 4" key="1">
    <citation type="journal article" date="2008" name="Int. J. Syst. Evol. Microbiol.">
        <title>Amphritea japonica sp. nov. and Amphritea balenae sp. nov., isolated from the sediment adjacent to sperm whale carcasses off Kagoshima, Japan.</title>
        <authorList>
            <person name="Miyazaki M."/>
            <person name="Nogi Y."/>
            <person name="Fujiwara Y."/>
            <person name="Kawato M."/>
            <person name="Nagahama T."/>
            <person name="Kubokawa K."/>
            <person name="Horikoshi K."/>
        </authorList>
    </citation>
    <scope>NUCLEOTIDE SEQUENCE [LARGE SCALE GENOMIC DNA]</scope>
    <source>
        <strain evidence="3 4">ATCC BAA-1530</strain>
    </source>
</reference>
<evidence type="ECO:0000313" key="3">
    <source>
        <dbReference type="EMBL" id="BBB26661.1"/>
    </source>
</evidence>
<feature type="signal peptide" evidence="1">
    <location>
        <begin position="1"/>
        <end position="23"/>
    </location>
</feature>
<dbReference type="GO" id="GO:0008745">
    <property type="term" value="F:N-acetylmuramoyl-L-alanine amidase activity"/>
    <property type="evidence" value="ECO:0007669"/>
    <property type="project" value="UniProtKB-EC"/>
</dbReference>